<dbReference type="EMBL" id="REGN01012092">
    <property type="protein sequence ID" value="RMZ96549.1"/>
    <property type="molecule type" value="Genomic_DNA"/>
</dbReference>
<keyword evidence="1" id="KW-0732">Signal</keyword>
<sequence>MVLLLLFLALKSTQNGADKLNFPNLFTDYKKINYGPFAFVRYCSFLNKKILVHSIFIQI</sequence>
<name>A0A3M7PC53_BRAPC</name>
<accession>A0A3M7PC53</accession>
<feature type="signal peptide" evidence="1">
    <location>
        <begin position="1"/>
        <end position="17"/>
    </location>
</feature>
<organism evidence="2 3">
    <name type="scientific">Brachionus plicatilis</name>
    <name type="common">Marine rotifer</name>
    <name type="synonym">Brachionus muelleri</name>
    <dbReference type="NCBI Taxonomy" id="10195"/>
    <lineage>
        <taxon>Eukaryota</taxon>
        <taxon>Metazoa</taxon>
        <taxon>Spiralia</taxon>
        <taxon>Gnathifera</taxon>
        <taxon>Rotifera</taxon>
        <taxon>Eurotatoria</taxon>
        <taxon>Monogononta</taxon>
        <taxon>Pseudotrocha</taxon>
        <taxon>Ploima</taxon>
        <taxon>Brachionidae</taxon>
        <taxon>Brachionus</taxon>
    </lineage>
</organism>
<feature type="chain" id="PRO_5018055394" evidence="1">
    <location>
        <begin position="18"/>
        <end position="59"/>
    </location>
</feature>
<comment type="caution">
    <text evidence="2">The sequence shown here is derived from an EMBL/GenBank/DDBJ whole genome shotgun (WGS) entry which is preliminary data.</text>
</comment>
<dbReference type="AlphaFoldDB" id="A0A3M7PC53"/>
<dbReference type="Proteomes" id="UP000276133">
    <property type="component" value="Unassembled WGS sequence"/>
</dbReference>
<protein>
    <submittedName>
        <fullName evidence="2">Uncharacterized protein</fullName>
    </submittedName>
</protein>
<proteinExistence type="predicted"/>
<evidence type="ECO:0000313" key="3">
    <source>
        <dbReference type="Proteomes" id="UP000276133"/>
    </source>
</evidence>
<evidence type="ECO:0000313" key="2">
    <source>
        <dbReference type="EMBL" id="RMZ96549.1"/>
    </source>
</evidence>
<evidence type="ECO:0000256" key="1">
    <source>
        <dbReference type="SAM" id="SignalP"/>
    </source>
</evidence>
<reference evidence="2 3" key="1">
    <citation type="journal article" date="2018" name="Sci. Rep.">
        <title>Genomic signatures of local adaptation to the degree of environmental predictability in rotifers.</title>
        <authorList>
            <person name="Franch-Gras L."/>
            <person name="Hahn C."/>
            <person name="Garcia-Roger E.M."/>
            <person name="Carmona M.J."/>
            <person name="Serra M."/>
            <person name="Gomez A."/>
        </authorList>
    </citation>
    <scope>NUCLEOTIDE SEQUENCE [LARGE SCALE GENOMIC DNA]</scope>
    <source>
        <strain evidence="2">HYR1</strain>
    </source>
</reference>
<keyword evidence="3" id="KW-1185">Reference proteome</keyword>
<gene>
    <name evidence="2" type="ORF">BpHYR1_002152</name>
</gene>